<protein>
    <submittedName>
        <fullName evidence="1">Uncharacterized protein</fullName>
    </submittedName>
</protein>
<reference evidence="2" key="1">
    <citation type="journal article" date="2017" name="Nat. Ecol. Evol.">
        <title>Genome expansion and lineage-specific genetic innovations in the forest pathogenic fungi Armillaria.</title>
        <authorList>
            <person name="Sipos G."/>
            <person name="Prasanna A.N."/>
            <person name="Walter M.C."/>
            <person name="O'Connor E."/>
            <person name="Balint B."/>
            <person name="Krizsan K."/>
            <person name="Kiss B."/>
            <person name="Hess J."/>
            <person name="Varga T."/>
            <person name="Slot J."/>
            <person name="Riley R."/>
            <person name="Boka B."/>
            <person name="Rigling D."/>
            <person name="Barry K."/>
            <person name="Lee J."/>
            <person name="Mihaltcheva S."/>
            <person name="LaButti K."/>
            <person name="Lipzen A."/>
            <person name="Waldron R."/>
            <person name="Moloney N.M."/>
            <person name="Sperisen C."/>
            <person name="Kredics L."/>
            <person name="Vagvoelgyi C."/>
            <person name="Patrignani A."/>
            <person name="Fitzpatrick D."/>
            <person name="Nagy I."/>
            <person name="Doyle S."/>
            <person name="Anderson J.B."/>
            <person name="Grigoriev I.V."/>
            <person name="Gueldener U."/>
            <person name="Muensterkoetter M."/>
            <person name="Nagy L.G."/>
        </authorList>
    </citation>
    <scope>NUCLEOTIDE SEQUENCE [LARGE SCALE GENOMIC DNA]</scope>
    <source>
        <strain evidence="2">C18/9</strain>
    </source>
</reference>
<sequence>MCYLARLFQSCDVVKARLGILCNVRPSCSRLSAFLFPGLRRWHTNSVQRYSCGSHFTTKVGGDMEKRKISLVNTGLTTMHNLSNCLLLQKSV</sequence>
<dbReference type="Proteomes" id="UP000219338">
    <property type="component" value="Unassembled WGS sequence"/>
</dbReference>
<dbReference type="EMBL" id="FUEG01000043">
    <property type="protein sequence ID" value="SJL17321.1"/>
    <property type="molecule type" value="Genomic_DNA"/>
</dbReference>
<evidence type="ECO:0000313" key="1">
    <source>
        <dbReference type="EMBL" id="SJL17321.1"/>
    </source>
</evidence>
<accession>A0A284S8H9</accession>
<name>A0A284S8H9_ARMOS</name>
<organism evidence="1 2">
    <name type="scientific">Armillaria ostoyae</name>
    <name type="common">Armillaria root rot fungus</name>
    <dbReference type="NCBI Taxonomy" id="47428"/>
    <lineage>
        <taxon>Eukaryota</taxon>
        <taxon>Fungi</taxon>
        <taxon>Dikarya</taxon>
        <taxon>Basidiomycota</taxon>
        <taxon>Agaricomycotina</taxon>
        <taxon>Agaricomycetes</taxon>
        <taxon>Agaricomycetidae</taxon>
        <taxon>Agaricales</taxon>
        <taxon>Marasmiineae</taxon>
        <taxon>Physalacriaceae</taxon>
        <taxon>Armillaria</taxon>
    </lineage>
</organism>
<evidence type="ECO:0000313" key="2">
    <source>
        <dbReference type="Proteomes" id="UP000219338"/>
    </source>
</evidence>
<proteinExistence type="predicted"/>
<gene>
    <name evidence="1" type="ORF">ARMOST_20870</name>
</gene>
<keyword evidence="2" id="KW-1185">Reference proteome</keyword>
<dbReference type="AlphaFoldDB" id="A0A284S8H9"/>